<evidence type="ECO:0000256" key="5">
    <source>
        <dbReference type="ARBA" id="ARBA00022989"/>
    </source>
</evidence>
<dbReference type="GO" id="GO:0005886">
    <property type="term" value="C:plasma membrane"/>
    <property type="evidence" value="ECO:0007669"/>
    <property type="project" value="UniProtKB-SubCell"/>
</dbReference>
<keyword evidence="4 7" id="KW-0812">Transmembrane</keyword>
<comment type="similarity">
    <text evidence="2">Belongs to the chromate ion transporter (CHR) (TC 2.A.51) family.</text>
</comment>
<protein>
    <submittedName>
        <fullName evidence="8">Chromate transporter</fullName>
    </submittedName>
</protein>
<reference evidence="8" key="2">
    <citation type="submission" date="2021-04" db="EMBL/GenBank/DDBJ databases">
        <authorList>
            <person name="Gilroy R."/>
        </authorList>
    </citation>
    <scope>NUCLEOTIDE SEQUENCE</scope>
    <source>
        <strain evidence="8">ChiBcec18-1249</strain>
    </source>
</reference>
<feature type="transmembrane region" description="Helical" evidence="7">
    <location>
        <begin position="118"/>
        <end position="140"/>
    </location>
</feature>
<dbReference type="PANTHER" id="PTHR43663:SF1">
    <property type="entry name" value="CHROMATE TRANSPORTER"/>
    <property type="match status" value="1"/>
</dbReference>
<keyword evidence="5 7" id="KW-1133">Transmembrane helix</keyword>
<sequence length="205" mass="21750">MIYLRLFWEFFKTGLFAIGGGMATLPFLHDMGEATGWFTQADLMNMLAVSESTPGPIGINMATYVGFTVGGVPGAVIATLGEVTPSIIVILIIAALLRSFRENRYVDRAFYGLRPASTGLIGAACVSVVFEVLTNIVVTAPETGIVNQFQLGTGGLAGLFNWPGLLLAAVLLALTNWVKPTKKLHPIVFIGISAVVGVVFRFAGV</sequence>
<dbReference type="Proteomes" id="UP000823824">
    <property type="component" value="Unassembled WGS sequence"/>
</dbReference>
<dbReference type="Pfam" id="PF02417">
    <property type="entry name" value="Chromate_transp"/>
    <property type="match status" value="1"/>
</dbReference>
<comment type="subcellular location">
    <subcellularLocation>
        <location evidence="1">Cell membrane</location>
        <topology evidence="1">Multi-pass membrane protein</topology>
    </subcellularLocation>
</comment>
<gene>
    <name evidence="8" type="ORF">H9787_06540</name>
</gene>
<keyword evidence="3" id="KW-1003">Cell membrane</keyword>
<dbReference type="EMBL" id="DWZJ01000053">
    <property type="protein sequence ID" value="HJB13353.1"/>
    <property type="molecule type" value="Genomic_DNA"/>
</dbReference>
<keyword evidence="6 7" id="KW-0472">Membrane</keyword>
<evidence type="ECO:0000256" key="2">
    <source>
        <dbReference type="ARBA" id="ARBA00005262"/>
    </source>
</evidence>
<comment type="caution">
    <text evidence="8">The sequence shown here is derived from an EMBL/GenBank/DDBJ whole genome shotgun (WGS) entry which is preliminary data.</text>
</comment>
<organism evidence="8 9">
    <name type="scientific">Candidatus Oscillibacter excrementigallinarum</name>
    <dbReference type="NCBI Taxonomy" id="2838716"/>
    <lineage>
        <taxon>Bacteria</taxon>
        <taxon>Bacillati</taxon>
        <taxon>Bacillota</taxon>
        <taxon>Clostridia</taxon>
        <taxon>Eubacteriales</taxon>
        <taxon>Oscillospiraceae</taxon>
        <taxon>Oscillibacter</taxon>
    </lineage>
</organism>
<dbReference type="InterPro" id="IPR003370">
    <property type="entry name" value="Chromate_transpt"/>
</dbReference>
<evidence type="ECO:0000313" key="8">
    <source>
        <dbReference type="EMBL" id="HJB13353.1"/>
    </source>
</evidence>
<reference evidence="8" key="1">
    <citation type="journal article" date="2021" name="PeerJ">
        <title>Extensive microbial diversity within the chicken gut microbiome revealed by metagenomics and culture.</title>
        <authorList>
            <person name="Gilroy R."/>
            <person name="Ravi A."/>
            <person name="Getino M."/>
            <person name="Pursley I."/>
            <person name="Horton D.L."/>
            <person name="Alikhan N.F."/>
            <person name="Baker D."/>
            <person name="Gharbi K."/>
            <person name="Hall N."/>
            <person name="Watson M."/>
            <person name="Adriaenssens E.M."/>
            <person name="Foster-Nyarko E."/>
            <person name="Jarju S."/>
            <person name="Secka A."/>
            <person name="Antonio M."/>
            <person name="Oren A."/>
            <person name="Chaudhuri R.R."/>
            <person name="La Ragione R."/>
            <person name="Hildebrand F."/>
            <person name="Pallen M.J."/>
        </authorList>
    </citation>
    <scope>NUCLEOTIDE SEQUENCE</scope>
    <source>
        <strain evidence="8">ChiBcec18-1249</strain>
    </source>
</reference>
<evidence type="ECO:0000256" key="7">
    <source>
        <dbReference type="SAM" id="Phobius"/>
    </source>
</evidence>
<feature type="transmembrane region" description="Helical" evidence="7">
    <location>
        <begin position="184"/>
        <end position="203"/>
    </location>
</feature>
<name>A0A9D2LIW2_9FIRM</name>
<dbReference type="GO" id="GO:0015109">
    <property type="term" value="F:chromate transmembrane transporter activity"/>
    <property type="evidence" value="ECO:0007669"/>
    <property type="project" value="InterPro"/>
</dbReference>
<feature type="transmembrane region" description="Helical" evidence="7">
    <location>
        <begin position="75"/>
        <end position="97"/>
    </location>
</feature>
<evidence type="ECO:0000256" key="4">
    <source>
        <dbReference type="ARBA" id="ARBA00022692"/>
    </source>
</evidence>
<dbReference type="InterPro" id="IPR052518">
    <property type="entry name" value="CHR_Transporter"/>
</dbReference>
<proteinExistence type="inferred from homology"/>
<evidence type="ECO:0000256" key="3">
    <source>
        <dbReference type="ARBA" id="ARBA00022475"/>
    </source>
</evidence>
<evidence type="ECO:0000256" key="1">
    <source>
        <dbReference type="ARBA" id="ARBA00004651"/>
    </source>
</evidence>
<dbReference type="AlphaFoldDB" id="A0A9D2LIW2"/>
<feature type="transmembrane region" description="Helical" evidence="7">
    <location>
        <begin position="160"/>
        <end position="177"/>
    </location>
</feature>
<feature type="transmembrane region" description="Helical" evidence="7">
    <location>
        <begin position="7"/>
        <end position="28"/>
    </location>
</feature>
<dbReference type="PANTHER" id="PTHR43663">
    <property type="entry name" value="CHROMATE TRANSPORT PROTEIN-RELATED"/>
    <property type="match status" value="1"/>
</dbReference>
<evidence type="ECO:0000313" key="9">
    <source>
        <dbReference type="Proteomes" id="UP000823824"/>
    </source>
</evidence>
<evidence type="ECO:0000256" key="6">
    <source>
        <dbReference type="ARBA" id="ARBA00023136"/>
    </source>
</evidence>
<accession>A0A9D2LIW2</accession>